<comment type="caution">
    <text evidence="1">The sequence shown here is derived from an EMBL/GenBank/DDBJ whole genome shotgun (WGS) entry which is preliminary data.</text>
</comment>
<name>A0AAW2GW74_9HYME</name>
<protein>
    <recommendedName>
        <fullName evidence="3">Ribosomal protein S7</fullName>
    </recommendedName>
</protein>
<sequence length="159" mass="18548">MECGAGNFLVSVPSPKRNNRRLIFLNFLRDCALTRKLKISFYFFNKTLLCRAELLFRRDKAFVKSKVVERVITRNFIEITKIVRNSRYAGHTMVKRFFNACIITATETAASTSECDQRRTAALIDIVLHRRCISKTAAQLRRTSNRRTKQTYNCIRCSR</sequence>
<evidence type="ECO:0000313" key="1">
    <source>
        <dbReference type="EMBL" id="KAL0131519.1"/>
    </source>
</evidence>
<gene>
    <name evidence="1" type="ORF">PUN28_002808</name>
</gene>
<evidence type="ECO:0008006" key="3">
    <source>
        <dbReference type="Google" id="ProtNLM"/>
    </source>
</evidence>
<proteinExistence type="predicted"/>
<reference evidence="1 2" key="1">
    <citation type="submission" date="2023-03" db="EMBL/GenBank/DDBJ databases">
        <title>High recombination rates correlate with genetic variation in Cardiocondyla obscurior ants.</title>
        <authorList>
            <person name="Errbii M."/>
        </authorList>
    </citation>
    <scope>NUCLEOTIDE SEQUENCE [LARGE SCALE GENOMIC DNA]</scope>
    <source>
        <strain evidence="1">Alpha-2009</strain>
        <tissue evidence="1">Whole body</tissue>
    </source>
</reference>
<evidence type="ECO:0000313" key="2">
    <source>
        <dbReference type="Proteomes" id="UP001430953"/>
    </source>
</evidence>
<dbReference type="Proteomes" id="UP001430953">
    <property type="component" value="Unassembled WGS sequence"/>
</dbReference>
<dbReference type="AlphaFoldDB" id="A0AAW2GW74"/>
<dbReference type="EMBL" id="JADYXP020000002">
    <property type="protein sequence ID" value="KAL0131519.1"/>
    <property type="molecule type" value="Genomic_DNA"/>
</dbReference>
<accession>A0AAW2GW74</accession>
<organism evidence="1 2">
    <name type="scientific">Cardiocondyla obscurior</name>
    <dbReference type="NCBI Taxonomy" id="286306"/>
    <lineage>
        <taxon>Eukaryota</taxon>
        <taxon>Metazoa</taxon>
        <taxon>Ecdysozoa</taxon>
        <taxon>Arthropoda</taxon>
        <taxon>Hexapoda</taxon>
        <taxon>Insecta</taxon>
        <taxon>Pterygota</taxon>
        <taxon>Neoptera</taxon>
        <taxon>Endopterygota</taxon>
        <taxon>Hymenoptera</taxon>
        <taxon>Apocrita</taxon>
        <taxon>Aculeata</taxon>
        <taxon>Formicoidea</taxon>
        <taxon>Formicidae</taxon>
        <taxon>Myrmicinae</taxon>
        <taxon>Cardiocondyla</taxon>
    </lineage>
</organism>
<keyword evidence="2" id="KW-1185">Reference proteome</keyword>